<evidence type="ECO:0000256" key="5">
    <source>
        <dbReference type="ARBA" id="ARBA00022777"/>
    </source>
</evidence>
<dbReference type="InterPro" id="IPR036890">
    <property type="entry name" value="HATPase_C_sf"/>
</dbReference>
<dbReference type="GO" id="GO:0016036">
    <property type="term" value="P:cellular response to phosphate starvation"/>
    <property type="evidence" value="ECO:0007669"/>
    <property type="project" value="TreeGrafter"/>
</dbReference>
<feature type="domain" description="Histidine kinase" evidence="8">
    <location>
        <begin position="115"/>
        <end position="331"/>
    </location>
</feature>
<dbReference type="FunFam" id="3.30.565.10:FF:000006">
    <property type="entry name" value="Sensor histidine kinase WalK"/>
    <property type="match status" value="1"/>
</dbReference>
<dbReference type="Proteomes" id="UP000321907">
    <property type="component" value="Unassembled WGS sequence"/>
</dbReference>
<dbReference type="InterPro" id="IPR036097">
    <property type="entry name" value="HisK_dim/P_sf"/>
</dbReference>
<dbReference type="EMBL" id="VOXD01000022">
    <property type="protein sequence ID" value="TXF88481.1"/>
    <property type="molecule type" value="Genomic_DNA"/>
</dbReference>
<protein>
    <recommendedName>
        <fullName evidence="2">histidine kinase</fullName>
        <ecNumber evidence="2">2.7.13.3</ecNumber>
    </recommendedName>
</protein>
<keyword evidence="7" id="KW-1133">Transmembrane helix</keyword>
<dbReference type="PRINTS" id="PR00344">
    <property type="entry name" value="BCTRLSENSOR"/>
</dbReference>
<dbReference type="GO" id="GO:0000155">
    <property type="term" value="F:phosphorelay sensor kinase activity"/>
    <property type="evidence" value="ECO:0007669"/>
    <property type="project" value="InterPro"/>
</dbReference>
<evidence type="ECO:0000256" key="7">
    <source>
        <dbReference type="SAM" id="Phobius"/>
    </source>
</evidence>
<dbReference type="SUPFAM" id="SSF47384">
    <property type="entry name" value="Homodimeric domain of signal transducing histidine kinase"/>
    <property type="match status" value="1"/>
</dbReference>
<dbReference type="Pfam" id="PF02518">
    <property type="entry name" value="HATPase_c"/>
    <property type="match status" value="1"/>
</dbReference>
<evidence type="ECO:0000313" key="10">
    <source>
        <dbReference type="Proteomes" id="UP000321907"/>
    </source>
</evidence>
<dbReference type="InterPro" id="IPR005467">
    <property type="entry name" value="His_kinase_dom"/>
</dbReference>
<dbReference type="Gene3D" id="3.30.565.10">
    <property type="entry name" value="Histidine kinase-like ATPase, C-terminal domain"/>
    <property type="match status" value="1"/>
</dbReference>
<dbReference type="CDD" id="cd00075">
    <property type="entry name" value="HATPase"/>
    <property type="match status" value="1"/>
</dbReference>
<organism evidence="9 10">
    <name type="scientific">Neolewinella aurantiaca</name>
    <dbReference type="NCBI Taxonomy" id="2602767"/>
    <lineage>
        <taxon>Bacteria</taxon>
        <taxon>Pseudomonadati</taxon>
        <taxon>Bacteroidota</taxon>
        <taxon>Saprospiria</taxon>
        <taxon>Saprospirales</taxon>
        <taxon>Lewinellaceae</taxon>
        <taxon>Neolewinella</taxon>
    </lineage>
</organism>
<dbReference type="InterPro" id="IPR004358">
    <property type="entry name" value="Sig_transdc_His_kin-like_C"/>
</dbReference>
<evidence type="ECO:0000259" key="8">
    <source>
        <dbReference type="PROSITE" id="PS50109"/>
    </source>
</evidence>
<dbReference type="GO" id="GO:0004721">
    <property type="term" value="F:phosphoprotein phosphatase activity"/>
    <property type="evidence" value="ECO:0007669"/>
    <property type="project" value="TreeGrafter"/>
</dbReference>
<dbReference type="SMART" id="SM00388">
    <property type="entry name" value="HisKA"/>
    <property type="match status" value="1"/>
</dbReference>
<dbReference type="RefSeq" id="WP_147931463.1">
    <property type="nucleotide sequence ID" value="NZ_VOXD01000022.1"/>
</dbReference>
<evidence type="ECO:0000313" key="9">
    <source>
        <dbReference type="EMBL" id="TXF88481.1"/>
    </source>
</evidence>
<proteinExistence type="predicted"/>
<dbReference type="PANTHER" id="PTHR45453:SF1">
    <property type="entry name" value="PHOSPHATE REGULON SENSOR PROTEIN PHOR"/>
    <property type="match status" value="1"/>
</dbReference>
<dbReference type="InterPro" id="IPR003661">
    <property type="entry name" value="HisK_dim/P_dom"/>
</dbReference>
<dbReference type="PANTHER" id="PTHR45453">
    <property type="entry name" value="PHOSPHATE REGULON SENSOR PROTEIN PHOR"/>
    <property type="match status" value="1"/>
</dbReference>
<evidence type="ECO:0000256" key="6">
    <source>
        <dbReference type="ARBA" id="ARBA00023012"/>
    </source>
</evidence>
<dbReference type="PROSITE" id="PS50109">
    <property type="entry name" value="HIS_KIN"/>
    <property type="match status" value="1"/>
</dbReference>
<reference evidence="9 10" key="1">
    <citation type="submission" date="2019-08" db="EMBL/GenBank/DDBJ databases">
        <title>Lewinella sp. strain SSH13 Genome sequencing and assembly.</title>
        <authorList>
            <person name="Kim I."/>
        </authorList>
    </citation>
    <scope>NUCLEOTIDE SEQUENCE [LARGE SCALE GENOMIC DNA]</scope>
    <source>
        <strain evidence="9 10">SSH13</strain>
    </source>
</reference>
<dbReference type="SMART" id="SM00387">
    <property type="entry name" value="HATPase_c"/>
    <property type="match status" value="1"/>
</dbReference>
<keyword evidence="3" id="KW-0597">Phosphoprotein</keyword>
<keyword evidence="6" id="KW-0902">Two-component regulatory system</keyword>
<dbReference type="OrthoDB" id="9804645at2"/>
<accession>A0A5C7FSY6</accession>
<dbReference type="EC" id="2.7.13.3" evidence="2"/>
<evidence type="ECO:0000256" key="1">
    <source>
        <dbReference type="ARBA" id="ARBA00000085"/>
    </source>
</evidence>
<evidence type="ECO:0000256" key="2">
    <source>
        <dbReference type="ARBA" id="ARBA00012438"/>
    </source>
</evidence>
<keyword evidence="5 9" id="KW-0418">Kinase</keyword>
<dbReference type="Gene3D" id="1.10.287.130">
    <property type="match status" value="1"/>
</dbReference>
<dbReference type="Pfam" id="PF00512">
    <property type="entry name" value="HisKA"/>
    <property type="match status" value="1"/>
</dbReference>
<dbReference type="GO" id="GO:0005886">
    <property type="term" value="C:plasma membrane"/>
    <property type="evidence" value="ECO:0007669"/>
    <property type="project" value="TreeGrafter"/>
</dbReference>
<evidence type="ECO:0000256" key="3">
    <source>
        <dbReference type="ARBA" id="ARBA00022553"/>
    </source>
</evidence>
<evidence type="ECO:0000256" key="4">
    <source>
        <dbReference type="ARBA" id="ARBA00022679"/>
    </source>
</evidence>
<comment type="catalytic activity">
    <reaction evidence="1">
        <text>ATP + protein L-histidine = ADP + protein N-phospho-L-histidine.</text>
        <dbReference type="EC" id="2.7.13.3"/>
    </reaction>
</comment>
<dbReference type="InterPro" id="IPR050351">
    <property type="entry name" value="BphY/WalK/GraS-like"/>
</dbReference>
<dbReference type="AlphaFoldDB" id="A0A5C7FSY6"/>
<feature type="transmembrane region" description="Helical" evidence="7">
    <location>
        <begin position="77"/>
        <end position="96"/>
    </location>
</feature>
<dbReference type="InterPro" id="IPR003594">
    <property type="entry name" value="HATPase_dom"/>
</dbReference>
<keyword evidence="10" id="KW-1185">Reference proteome</keyword>
<dbReference type="SUPFAM" id="SSF55874">
    <property type="entry name" value="ATPase domain of HSP90 chaperone/DNA topoisomerase II/histidine kinase"/>
    <property type="match status" value="1"/>
</dbReference>
<feature type="transmembrane region" description="Helical" evidence="7">
    <location>
        <begin position="6"/>
        <end position="27"/>
    </location>
</feature>
<keyword evidence="7" id="KW-0812">Transmembrane</keyword>
<keyword evidence="4" id="KW-0808">Transferase</keyword>
<gene>
    <name evidence="9" type="ORF">FUA23_14440</name>
</gene>
<dbReference type="CDD" id="cd00082">
    <property type="entry name" value="HisKA"/>
    <property type="match status" value="1"/>
</dbReference>
<comment type="caution">
    <text evidence="9">The sequence shown here is derived from an EMBL/GenBank/DDBJ whole genome shotgun (WGS) entry which is preliminary data.</text>
</comment>
<name>A0A5C7FSY6_9BACT</name>
<sequence length="331" mass="37396">MRRLPPITFLIIGYMLLAFGWWSVLLLRKNEEAHDARVELFALQMAVQREIDKPADFRATEAYYDLAESFRRQQNMIVGESVLLVLSLAGGLFLLFRSLRKEISAAEQQRNFLLSITHELKSPLAGIRLILETFQKRRELKPEIQQKLSTNALTETDRLTALVNDLLLSAKLEQAYQINEEEIDLGALIQDAADTVAMKYKSANIHVDIEAGVGKVRGDHLGLMSVAVNLLENAAKYSQPDPVIHTSLQRGGASELIWEISDNGMGIPDREKRRVFTKFYRIGNEDTRTTKGTGLGLFIVKELVEKHGGQLELMDNKPQGTTFRIYLPTTE</sequence>
<keyword evidence="7" id="KW-0472">Membrane</keyword>